<evidence type="ECO:0000313" key="3">
    <source>
        <dbReference type="EMBL" id="KAF7361085.1"/>
    </source>
</evidence>
<feature type="transmembrane region" description="Helical" evidence="2">
    <location>
        <begin position="650"/>
        <end position="670"/>
    </location>
</feature>
<dbReference type="Proteomes" id="UP000623467">
    <property type="component" value="Unassembled WGS sequence"/>
</dbReference>
<comment type="caution">
    <text evidence="3">The sequence shown here is derived from an EMBL/GenBank/DDBJ whole genome shotgun (WGS) entry which is preliminary data.</text>
</comment>
<keyword evidence="2" id="KW-0812">Transmembrane</keyword>
<keyword evidence="2" id="KW-0472">Membrane</keyword>
<sequence length="737" mass="82110">MSSIRRLLAALRNLILGNTLVRASTRGLLWLLAALWRATKKPPPGSTFANDLRLVHPQTADHEDENAVYSTLSADTENPVGYISASFMPTSLQLYVMSGPSTSQSSEEVTTYSFTQESYPLHNLLDQHPGTSSVPHLPPLTPAQDLPPSTNSSAVDPPLPDTDSPSQSRRSSAIYADVTIESPPCLSKIHPHISPGVPHSRGRYKCTSISPEGTTLTTVSLPPFAVFAPKISLPEGWTACRHPEGAQYFFHEQKRVFTDANLFDPATLVFINDNVRTVNDYVRAHNVDLPPGVDLVLNEYVRSDRRKRCKYYFVNHLGRRLFWMDIGDSCLKVKGMTSASHIGHELEAQYWRHCECYPRAFEVTHEILDELRDIVLRAAGNVITSELSTVSWKIDDLMAMVTIIDGFSSESASYYLYYEPVVLRAAENVGRDTEQKFLGSNCFVGRLMFNFARHRGSHLHGEPGARLTVHQSVHATVQKRTMFIGLLSPLLFYAPDSHLLGLHAMNIDGLIKHLGWAQFVKGLISEWQESIINAAVVLNADVAFLSIQSVDQGGSARSAAQIASYVSILASIASIIIGLLLSSHHRNRDSDSASAAAAFISNHTHPTLGLETLAGLYSLPYAMLIWSIVFFLTAFSFMCFQNTNLLTRTLVAMVWAVVAALILWCVFNLWETSWDWLRDLGSWLRRFPTKGADTIQELEARSGVTSESKHKKWRWVVSWPTIILKETYDSERSVPNV</sequence>
<gene>
    <name evidence="3" type="ORF">MSAN_01139600</name>
</gene>
<feature type="region of interest" description="Disordered" evidence="1">
    <location>
        <begin position="122"/>
        <end position="171"/>
    </location>
</feature>
<name>A0A8H6YNG5_9AGAR</name>
<dbReference type="AlphaFoldDB" id="A0A8H6YNG5"/>
<protein>
    <submittedName>
        <fullName evidence="3">Uncharacterized protein</fullName>
    </submittedName>
</protein>
<reference evidence="3" key="1">
    <citation type="submission" date="2020-05" db="EMBL/GenBank/DDBJ databases">
        <title>Mycena genomes resolve the evolution of fungal bioluminescence.</title>
        <authorList>
            <person name="Tsai I.J."/>
        </authorList>
    </citation>
    <scope>NUCLEOTIDE SEQUENCE</scope>
    <source>
        <strain evidence="3">160909Yilan</strain>
    </source>
</reference>
<evidence type="ECO:0000256" key="2">
    <source>
        <dbReference type="SAM" id="Phobius"/>
    </source>
</evidence>
<accession>A0A8H6YNG5</accession>
<organism evidence="3 4">
    <name type="scientific">Mycena sanguinolenta</name>
    <dbReference type="NCBI Taxonomy" id="230812"/>
    <lineage>
        <taxon>Eukaryota</taxon>
        <taxon>Fungi</taxon>
        <taxon>Dikarya</taxon>
        <taxon>Basidiomycota</taxon>
        <taxon>Agaricomycotina</taxon>
        <taxon>Agaricomycetes</taxon>
        <taxon>Agaricomycetidae</taxon>
        <taxon>Agaricales</taxon>
        <taxon>Marasmiineae</taxon>
        <taxon>Mycenaceae</taxon>
        <taxon>Mycena</taxon>
    </lineage>
</organism>
<evidence type="ECO:0000313" key="4">
    <source>
        <dbReference type="Proteomes" id="UP000623467"/>
    </source>
</evidence>
<dbReference type="OrthoDB" id="2657661at2759"/>
<feature type="transmembrane region" description="Helical" evidence="2">
    <location>
        <begin position="619"/>
        <end position="638"/>
    </location>
</feature>
<keyword evidence="4" id="KW-1185">Reference proteome</keyword>
<keyword evidence="2" id="KW-1133">Transmembrane helix</keyword>
<feature type="transmembrane region" description="Helical" evidence="2">
    <location>
        <begin position="562"/>
        <end position="581"/>
    </location>
</feature>
<dbReference type="EMBL" id="JACAZH010000008">
    <property type="protein sequence ID" value="KAF7361085.1"/>
    <property type="molecule type" value="Genomic_DNA"/>
</dbReference>
<evidence type="ECO:0000256" key="1">
    <source>
        <dbReference type="SAM" id="MobiDB-lite"/>
    </source>
</evidence>
<proteinExistence type="predicted"/>